<comment type="similarity">
    <text evidence="1">Belongs to the LysR transcriptional regulatory family.</text>
</comment>
<dbReference type="PROSITE" id="PS50931">
    <property type="entry name" value="HTH_LYSR"/>
    <property type="match status" value="1"/>
</dbReference>
<protein>
    <submittedName>
        <fullName evidence="6">LysR family transcriptional regulator</fullName>
    </submittedName>
</protein>
<dbReference type="PANTHER" id="PTHR30126:SF39">
    <property type="entry name" value="HTH-TYPE TRANSCRIPTIONAL REGULATOR CYSL"/>
    <property type="match status" value="1"/>
</dbReference>
<evidence type="ECO:0000256" key="3">
    <source>
        <dbReference type="ARBA" id="ARBA00023125"/>
    </source>
</evidence>
<evidence type="ECO:0000256" key="2">
    <source>
        <dbReference type="ARBA" id="ARBA00023015"/>
    </source>
</evidence>
<keyword evidence="2" id="KW-0805">Transcription regulation</keyword>
<dbReference type="PRINTS" id="PR00039">
    <property type="entry name" value="HTHLYSR"/>
</dbReference>
<feature type="domain" description="HTH lysR-type" evidence="5">
    <location>
        <begin position="3"/>
        <end position="60"/>
    </location>
</feature>
<evidence type="ECO:0000256" key="4">
    <source>
        <dbReference type="ARBA" id="ARBA00023163"/>
    </source>
</evidence>
<dbReference type="SUPFAM" id="SSF46785">
    <property type="entry name" value="Winged helix' DNA-binding domain"/>
    <property type="match status" value="1"/>
</dbReference>
<dbReference type="InterPro" id="IPR036388">
    <property type="entry name" value="WH-like_DNA-bd_sf"/>
</dbReference>
<keyword evidence="3" id="KW-0238">DNA-binding</keyword>
<organism evidence="6 7">
    <name type="scientific">Actinoplanes ianthinogenes</name>
    <dbReference type="NCBI Taxonomy" id="122358"/>
    <lineage>
        <taxon>Bacteria</taxon>
        <taxon>Bacillati</taxon>
        <taxon>Actinomycetota</taxon>
        <taxon>Actinomycetes</taxon>
        <taxon>Micromonosporales</taxon>
        <taxon>Micromonosporaceae</taxon>
        <taxon>Actinoplanes</taxon>
    </lineage>
</organism>
<dbReference type="SUPFAM" id="SSF53850">
    <property type="entry name" value="Periplasmic binding protein-like II"/>
    <property type="match status" value="1"/>
</dbReference>
<dbReference type="RefSeq" id="WP_189334933.1">
    <property type="nucleotide sequence ID" value="NZ_AP023356.1"/>
</dbReference>
<dbReference type="PANTHER" id="PTHR30126">
    <property type="entry name" value="HTH-TYPE TRANSCRIPTIONAL REGULATOR"/>
    <property type="match status" value="1"/>
</dbReference>
<dbReference type="Pfam" id="PF03466">
    <property type="entry name" value="LysR_substrate"/>
    <property type="match status" value="1"/>
</dbReference>
<evidence type="ECO:0000313" key="7">
    <source>
        <dbReference type="Proteomes" id="UP000676967"/>
    </source>
</evidence>
<dbReference type="InterPro" id="IPR005119">
    <property type="entry name" value="LysR_subst-bd"/>
</dbReference>
<dbReference type="CDD" id="cd05466">
    <property type="entry name" value="PBP2_LTTR_substrate"/>
    <property type="match status" value="1"/>
</dbReference>
<dbReference type="Proteomes" id="UP000676967">
    <property type="component" value="Chromosome"/>
</dbReference>
<keyword evidence="4" id="KW-0804">Transcription</keyword>
<evidence type="ECO:0000256" key="1">
    <source>
        <dbReference type="ARBA" id="ARBA00009437"/>
    </source>
</evidence>
<dbReference type="Pfam" id="PF00126">
    <property type="entry name" value="HTH_1"/>
    <property type="match status" value="1"/>
</dbReference>
<keyword evidence="7" id="KW-1185">Reference proteome</keyword>
<evidence type="ECO:0000313" key="6">
    <source>
        <dbReference type="EMBL" id="BCJ47274.1"/>
    </source>
</evidence>
<dbReference type="EMBL" id="AP023356">
    <property type="protein sequence ID" value="BCJ47274.1"/>
    <property type="molecule type" value="Genomic_DNA"/>
</dbReference>
<name>A0ABN6CUQ4_9ACTN</name>
<dbReference type="InterPro" id="IPR036390">
    <property type="entry name" value="WH_DNA-bd_sf"/>
</dbReference>
<accession>A0ABN6CUQ4</accession>
<reference evidence="6 7" key="1">
    <citation type="submission" date="2020-08" db="EMBL/GenBank/DDBJ databases">
        <title>Whole genome shotgun sequence of Actinoplanes ianthinogenes NBRC 13996.</title>
        <authorList>
            <person name="Komaki H."/>
            <person name="Tamura T."/>
        </authorList>
    </citation>
    <scope>NUCLEOTIDE SEQUENCE [LARGE SCALE GENOMIC DNA]</scope>
    <source>
        <strain evidence="6 7">NBRC 13996</strain>
    </source>
</reference>
<dbReference type="Gene3D" id="1.10.10.10">
    <property type="entry name" value="Winged helix-like DNA-binding domain superfamily/Winged helix DNA-binding domain"/>
    <property type="match status" value="1"/>
</dbReference>
<proteinExistence type="inferred from homology"/>
<sequence>MAPSLDLLRTFLAVHREGSLTRAAQRLSLSQPAVTAQLRTLEEQLGRPLFTRLPRGVVPTAAGELLARRIAEPLDQLSGLLDAGLDQPASLAGVVHLGGPAEFVTARVMPALAGLVERGLELRVVLGVADDLLRALLAGAVDLTVQSVRPKQRGLRVQPLCDEEFVLVAAEPWASRVAAAGDVAAALARTPQIAYAEELPIIRRYWQTVFEVRPPRDAAVVVPNLHAVLAAVVAGAGYSVLPGYLCAAEIEAGRLTVLHRPPMAPLNTLYLVSRAGAPPSAAVTAVQEQLLGVLQSWRR</sequence>
<evidence type="ECO:0000259" key="5">
    <source>
        <dbReference type="PROSITE" id="PS50931"/>
    </source>
</evidence>
<dbReference type="Gene3D" id="3.40.190.290">
    <property type="match status" value="1"/>
</dbReference>
<gene>
    <name evidence="6" type="ORF">Aiant_79310</name>
</gene>
<dbReference type="InterPro" id="IPR000847">
    <property type="entry name" value="LysR_HTH_N"/>
</dbReference>